<dbReference type="PANTHER" id="PTHR42791:SF17">
    <property type="entry name" value="ACETYLTRANSFERASE, GNAT FAMILY FAMILY (AFU_ORTHOLOGUE AFUA_8G05690)"/>
    <property type="match status" value="1"/>
</dbReference>
<dbReference type="PANTHER" id="PTHR42791">
    <property type="entry name" value="GNAT FAMILY ACETYLTRANSFERASE"/>
    <property type="match status" value="1"/>
</dbReference>
<organism evidence="2 3">
    <name type="scientific">Microdochium bolleyi</name>
    <dbReference type="NCBI Taxonomy" id="196109"/>
    <lineage>
        <taxon>Eukaryota</taxon>
        <taxon>Fungi</taxon>
        <taxon>Dikarya</taxon>
        <taxon>Ascomycota</taxon>
        <taxon>Pezizomycotina</taxon>
        <taxon>Sordariomycetes</taxon>
        <taxon>Xylariomycetidae</taxon>
        <taxon>Xylariales</taxon>
        <taxon>Microdochiaceae</taxon>
        <taxon>Microdochium</taxon>
    </lineage>
</organism>
<evidence type="ECO:0000313" key="2">
    <source>
        <dbReference type="EMBL" id="KXJ88200.1"/>
    </source>
</evidence>
<dbReference type="OrthoDB" id="410198at2759"/>
<protein>
    <submittedName>
        <fullName evidence="2">Acyl-CoA N-acyltransferase</fullName>
    </submittedName>
</protein>
<evidence type="ECO:0000259" key="1">
    <source>
        <dbReference type="PROSITE" id="PS51186"/>
    </source>
</evidence>
<reference evidence="3" key="1">
    <citation type="submission" date="2016-02" db="EMBL/GenBank/DDBJ databases">
        <title>Draft genome sequence of Microdochium bolleyi, a fungal endophyte of beachgrass.</title>
        <authorList>
            <consortium name="DOE Joint Genome Institute"/>
            <person name="David A.S."/>
            <person name="May G."/>
            <person name="Haridas S."/>
            <person name="Lim J."/>
            <person name="Wang M."/>
            <person name="Labutti K."/>
            <person name="Lipzen A."/>
            <person name="Barry K."/>
            <person name="Grigoriev I.V."/>
        </authorList>
    </citation>
    <scope>NUCLEOTIDE SEQUENCE [LARGE SCALE GENOMIC DNA]</scope>
    <source>
        <strain evidence="3">J235TASD1</strain>
    </source>
</reference>
<proteinExistence type="predicted"/>
<sequence length="237" mass="25872">MAASSNFRVEPASEADFPALAAIVMSSFAAMPVEAATSGPPTRANISAAAGRYLEAARRHQQQYSPCPAPFIKCVRTDPDTGVETIVGTAQWYIYPRVRTPEEVETPHYLLGCSWISDQHEDDGGSGGGGDTKSKATRFFKPFLDGRVRLLGDRPHGVLMYMAVTPEWRRQGVATMCVQWGTDRCQELGIPAYLEASDEGAPVYQGLGFEIVDSIESEWEGVGYRCPIMIKYPTQAG</sequence>
<dbReference type="InterPro" id="IPR052523">
    <property type="entry name" value="Trichothecene_AcTrans"/>
</dbReference>
<keyword evidence="2" id="KW-0808">Transferase</keyword>
<dbReference type="CDD" id="cd04301">
    <property type="entry name" value="NAT_SF"/>
    <property type="match status" value="1"/>
</dbReference>
<dbReference type="InterPro" id="IPR000182">
    <property type="entry name" value="GNAT_dom"/>
</dbReference>
<dbReference type="InterPro" id="IPR016181">
    <property type="entry name" value="Acyl_CoA_acyltransferase"/>
</dbReference>
<dbReference type="SUPFAM" id="SSF55729">
    <property type="entry name" value="Acyl-CoA N-acyltransferases (Nat)"/>
    <property type="match status" value="1"/>
</dbReference>
<accession>A0A136IT93</accession>
<dbReference type="Proteomes" id="UP000070501">
    <property type="component" value="Unassembled WGS sequence"/>
</dbReference>
<dbReference type="PROSITE" id="PS51186">
    <property type="entry name" value="GNAT"/>
    <property type="match status" value="1"/>
</dbReference>
<dbReference type="EMBL" id="KQ964259">
    <property type="protein sequence ID" value="KXJ88200.1"/>
    <property type="molecule type" value="Genomic_DNA"/>
</dbReference>
<dbReference type="Pfam" id="PF00583">
    <property type="entry name" value="Acetyltransf_1"/>
    <property type="match status" value="1"/>
</dbReference>
<feature type="domain" description="N-acetyltransferase" evidence="1">
    <location>
        <begin position="84"/>
        <end position="231"/>
    </location>
</feature>
<keyword evidence="3" id="KW-1185">Reference proteome</keyword>
<dbReference type="Gene3D" id="3.40.630.30">
    <property type="match status" value="1"/>
</dbReference>
<name>A0A136IT93_9PEZI</name>
<dbReference type="AlphaFoldDB" id="A0A136IT93"/>
<gene>
    <name evidence="2" type="ORF">Micbo1qcDRAFT_166835</name>
</gene>
<dbReference type="GO" id="GO:0016747">
    <property type="term" value="F:acyltransferase activity, transferring groups other than amino-acyl groups"/>
    <property type="evidence" value="ECO:0007669"/>
    <property type="project" value="InterPro"/>
</dbReference>
<keyword evidence="2" id="KW-0012">Acyltransferase</keyword>
<evidence type="ECO:0000313" key="3">
    <source>
        <dbReference type="Proteomes" id="UP000070501"/>
    </source>
</evidence>
<dbReference type="InParanoid" id="A0A136IT93"/>